<keyword evidence="3" id="KW-0600">Photoreceptor protein</keyword>
<keyword evidence="8" id="KW-0157">Chromophore</keyword>
<keyword evidence="9 12" id="KW-0472">Membrane</keyword>
<organism evidence="13 14">
    <name type="scientific">Cryptococcus amylolentus CBS 6039</name>
    <dbReference type="NCBI Taxonomy" id="1295533"/>
    <lineage>
        <taxon>Eukaryota</taxon>
        <taxon>Fungi</taxon>
        <taxon>Dikarya</taxon>
        <taxon>Basidiomycota</taxon>
        <taxon>Agaricomycotina</taxon>
        <taxon>Tremellomycetes</taxon>
        <taxon>Tremellales</taxon>
        <taxon>Cryptococcaceae</taxon>
        <taxon>Cryptococcus</taxon>
    </lineage>
</organism>
<dbReference type="SMART" id="SM01021">
    <property type="entry name" value="Bac_rhodopsin"/>
    <property type="match status" value="1"/>
</dbReference>
<evidence type="ECO:0000256" key="10">
    <source>
        <dbReference type="ARBA" id="ARBA00023170"/>
    </source>
</evidence>
<keyword evidence="6" id="KW-0681">Retinal protein</keyword>
<evidence type="ECO:0008006" key="15">
    <source>
        <dbReference type="Google" id="ProtNLM"/>
    </source>
</evidence>
<comment type="caution">
    <text evidence="13">The sequence shown here is derived from an EMBL/GenBank/DDBJ whole genome shotgun (WGS) entry which is preliminary data.</text>
</comment>
<name>A0A1E3HMZ5_9TREE</name>
<feature type="transmembrane region" description="Helical" evidence="12">
    <location>
        <begin position="86"/>
        <end position="107"/>
    </location>
</feature>
<evidence type="ECO:0000313" key="13">
    <source>
        <dbReference type="EMBL" id="ODN77720.1"/>
    </source>
</evidence>
<sequence length="326" mass="35199">MDYLADFVPTSTISVNPPGGTHTHHPHHSHLPVPTDVFPSATPRLLHATHKGHVAAWVFTAVFAAGLAASVFLVSRTPKKNRLFHGISSVILLVSTLSYLSLATHIGAGKFVPIYHPPGHSEPLVHLFRQIFTIRYIDAAITLPLILLTLSRLSGVSPATTLTVVIAQLVNVYAAWAGSVAGGWPWSKHGNGAGTKWAWFAIAALAYFAIWSVLFAQGRRAAVHRLRSTQGLFYLLSAHVFVLSAGLGIVWILTEGLNVISVDAELITYGILDVANKVGFTHVLLLLHKADEEGPWTLPDWWAEDPENEGEDGRGVYGAVASVGQE</sequence>
<feature type="transmembrane region" description="Helical" evidence="12">
    <location>
        <begin position="232"/>
        <end position="254"/>
    </location>
</feature>
<dbReference type="Gene3D" id="1.20.1070.10">
    <property type="entry name" value="Rhodopsin 7-helix transmembrane proteins"/>
    <property type="match status" value="1"/>
</dbReference>
<comment type="subcellular location">
    <subcellularLocation>
        <location evidence="1">Membrane</location>
        <topology evidence="1">Multi-pass membrane protein</topology>
    </subcellularLocation>
</comment>
<evidence type="ECO:0000256" key="4">
    <source>
        <dbReference type="ARBA" id="ARBA00022606"/>
    </source>
</evidence>
<evidence type="ECO:0000256" key="2">
    <source>
        <dbReference type="ARBA" id="ARBA00008130"/>
    </source>
</evidence>
<dbReference type="PANTHER" id="PTHR28286:SF2">
    <property type="entry name" value="BACTERIORHODOPSIN _OPSIN, NOPA (EUROFUNG)"/>
    <property type="match status" value="1"/>
</dbReference>
<dbReference type="RefSeq" id="XP_018992956.1">
    <property type="nucleotide sequence ID" value="XM_019139013.1"/>
</dbReference>
<dbReference type="EMBL" id="AWGJ01000007">
    <property type="protein sequence ID" value="ODN77720.1"/>
    <property type="molecule type" value="Genomic_DNA"/>
</dbReference>
<feature type="region of interest" description="Disordered" evidence="11">
    <location>
        <begin position="304"/>
        <end position="326"/>
    </location>
</feature>
<protein>
    <recommendedName>
        <fullName evidence="15">Opsin 1</fullName>
    </recommendedName>
</protein>
<keyword evidence="7 12" id="KW-1133">Transmembrane helix</keyword>
<dbReference type="GeneID" id="30156170"/>
<comment type="similarity">
    <text evidence="2">Belongs to the archaeal/bacterial/fungal opsin family.</text>
</comment>
<feature type="transmembrane region" description="Helical" evidence="12">
    <location>
        <begin position="197"/>
        <end position="216"/>
    </location>
</feature>
<dbReference type="GO" id="GO:0005886">
    <property type="term" value="C:plasma membrane"/>
    <property type="evidence" value="ECO:0007669"/>
    <property type="project" value="TreeGrafter"/>
</dbReference>
<evidence type="ECO:0000256" key="8">
    <source>
        <dbReference type="ARBA" id="ARBA00022991"/>
    </source>
</evidence>
<evidence type="ECO:0000256" key="7">
    <source>
        <dbReference type="ARBA" id="ARBA00022989"/>
    </source>
</evidence>
<evidence type="ECO:0000256" key="3">
    <source>
        <dbReference type="ARBA" id="ARBA00022543"/>
    </source>
</evidence>
<evidence type="ECO:0000256" key="9">
    <source>
        <dbReference type="ARBA" id="ARBA00023136"/>
    </source>
</evidence>
<keyword evidence="4" id="KW-0716">Sensory transduction</keyword>
<dbReference type="GO" id="GO:0005783">
    <property type="term" value="C:endoplasmic reticulum"/>
    <property type="evidence" value="ECO:0007669"/>
    <property type="project" value="TreeGrafter"/>
</dbReference>
<keyword evidence="5 12" id="KW-0812">Transmembrane</keyword>
<dbReference type="Pfam" id="PF01036">
    <property type="entry name" value="Bac_rhodopsin"/>
    <property type="match status" value="1"/>
</dbReference>
<dbReference type="GO" id="GO:0009881">
    <property type="term" value="F:photoreceptor activity"/>
    <property type="evidence" value="ECO:0007669"/>
    <property type="project" value="UniProtKB-KW"/>
</dbReference>
<dbReference type="PRINTS" id="PR00251">
    <property type="entry name" value="BACTRLOPSIN"/>
</dbReference>
<evidence type="ECO:0000256" key="6">
    <source>
        <dbReference type="ARBA" id="ARBA00022925"/>
    </source>
</evidence>
<gene>
    <name evidence="13" type="ORF">L202_04861</name>
</gene>
<dbReference type="AlphaFoldDB" id="A0A1E3HMZ5"/>
<feature type="transmembrane region" description="Helical" evidence="12">
    <location>
        <begin position="54"/>
        <end position="74"/>
    </location>
</feature>
<keyword evidence="14" id="KW-1185">Reference proteome</keyword>
<evidence type="ECO:0000256" key="1">
    <source>
        <dbReference type="ARBA" id="ARBA00004141"/>
    </source>
</evidence>
<evidence type="ECO:0000256" key="5">
    <source>
        <dbReference type="ARBA" id="ARBA00022692"/>
    </source>
</evidence>
<dbReference type="PANTHER" id="PTHR28286">
    <property type="match status" value="1"/>
</dbReference>
<feature type="transmembrane region" description="Helical" evidence="12">
    <location>
        <begin position="162"/>
        <end position="185"/>
    </location>
</feature>
<evidence type="ECO:0000256" key="12">
    <source>
        <dbReference type="SAM" id="Phobius"/>
    </source>
</evidence>
<dbReference type="OrthoDB" id="536545at2759"/>
<dbReference type="SUPFAM" id="SSF81321">
    <property type="entry name" value="Family A G protein-coupled receptor-like"/>
    <property type="match status" value="1"/>
</dbReference>
<dbReference type="Proteomes" id="UP000094065">
    <property type="component" value="Unassembled WGS sequence"/>
</dbReference>
<evidence type="ECO:0000256" key="11">
    <source>
        <dbReference type="SAM" id="MobiDB-lite"/>
    </source>
</evidence>
<dbReference type="GO" id="GO:0007602">
    <property type="term" value="P:phototransduction"/>
    <property type="evidence" value="ECO:0007669"/>
    <property type="project" value="UniProtKB-KW"/>
</dbReference>
<dbReference type="InterPro" id="IPR001425">
    <property type="entry name" value="Arc/bac/fun_rhodopsins"/>
</dbReference>
<keyword evidence="10" id="KW-0675">Receptor</keyword>
<evidence type="ECO:0000313" key="14">
    <source>
        <dbReference type="Proteomes" id="UP000094065"/>
    </source>
</evidence>
<proteinExistence type="inferred from homology"/>
<accession>A0A1E3HMZ5</accession>
<reference evidence="13 14" key="1">
    <citation type="submission" date="2016-06" db="EMBL/GenBank/DDBJ databases">
        <title>Evolution of pathogenesis and genome organization in the Tremellales.</title>
        <authorList>
            <person name="Cuomo C."/>
            <person name="Litvintseva A."/>
            <person name="Heitman J."/>
            <person name="Chen Y."/>
            <person name="Sun S."/>
            <person name="Springer D."/>
            <person name="Dromer F."/>
            <person name="Young S."/>
            <person name="Zeng Q."/>
            <person name="Chapman S."/>
            <person name="Gujja S."/>
            <person name="Saif S."/>
            <person name="Birren B."/>
        </authorList>
    </citation>
    <scope>NUCLEOTIDE SEQUENCE [LARGE SCALE GENOMIC DNA]</scope>
    <source>
        <strain evidence="13 14">CBS 6039</strain>
    </source>
</reference>
<feature type="transmembrane region" description="Helical" evidence="12">
    <location>
        <begin position="127"/>
        <end position="150"/>
    </location>
</feature>